<comment type="caution">
    <text evidence="2">The sequence shown here is derived from an EMBL/GenBank/DDBJ whole genome shotgun (WGS) entry which is preliminary data.</text>
</comment>
<evidence type="ECO:0000256" key="1">
    <source>
        <dbReference type="SAM" id="Phobius"/>
    </source>
</evidence>
<protein>
    <submittedName>
        <fullName evidence="2">Uncharacterized protein</fullName>
    </submittedName>
</protein>
<accession>A0A645E1R2</accession>
<reference evidence="2" key="1">
    <citation type="submission" date="2019-08" db="EMBL/GenBank/DDBJ databases">
        <authorList>
            <person name="Kucharzyk K."/>
            <person name="Murdoch R.W."/>
            <person name="Higgins S."/>
            <person name="Loffler F."/>
        </authorList>
    </citation>
    <scope>NUCLEOTIDE SEQUENCE</scope>
</reference>
<name>A0A645E1R2_9ZZZZ</name>
<dbReference type="EMBL" id="VSSQ01041984">
    <property type="protein sequence ID" value="MPM95501.1"/>
    <property type="molecule type" value="Genomic_DNA"/>
</dbReference>
<dbReference type="AlphaFoldDB" id="A0A645E1R2"/>
<gene>
    <name evidence="2" type="ORF">SDC9_142655</name>
</gene>
<sequence length="191" mass="20869">MPICSKQATIMATTKSPSCTKAFSPVLESQYEVRARTPYGVSRSTIFVNSMTMARKLSKRFSKGFVASGFLLFTAMAATPRKSEKTTKGIICNSLAALTGLEGMKALNWEKRLVRVFGSRFASSPMVMPLPTEKSDPTSSPMIPARMAVKRKRAMVRLPIFLSSSVELSLSNPVMMLVGTKGMISILNRST</sequence>
<proteinExistence type="predicted"/>
<keyword evidence="1" id="KW-0472">Membrane</keyword>
<keyword evidence="1" id="KW-0812">Transmembrane</keyword>
<keyword evidence="1" id="KW-1133">Transmembrane helix</keyword>
<feature type="transmembrane region" description="Helical" evidence="1">
    <location>
        <begin position="61"/>
        <end position="78"/>
    </location>
</feature>
<organism evidence="2">
    <name type="scientific">bioreactor metagenome</name>
    <dbReference type="NCBI Taxonomy" id="1076179"/>
    <lineage>
        <taxon>unclassified sequences</taxon>
        <taxon>metagenomes</taxon>
        <taxon>ecological metagenomes</taxon>
    </lineage>
</organism>
<evidence type="ECO:0000313" key="2">
    <source>
        <dbReference type="EMBL" id="MPM95501.1"/>
    </source>
</evidence>